<evidence type="ECO:0000313" key="2">
    <source>
        <dbReference type="Proteomes" id="UP001148614"/>
    </source>
</evidence>
<protein>
    <submittedName>
        <fullName evidence="1">Uncharacterized protein</fullName>
    </submittedName>
</protein>
<accession>A0A9W8NLI2</accession>
<proteinExistence type="predicted"/>
<name>A0A9W8NLI2_9PEZI</name>
<comment type="caution">
    <text evidence="1">The sequence shown here is derived from an EMBL/GenBank/DDBJ whole genome shotgun (WGS) entry which is preliminary data.</text>
</comment>
<evidence type="ECO:0000313" key="1">
    <source>
        <dbReference type="EMBL" id="KAJ3578840.1"/>
    </source>
</evidence>
<reference evidence="1" key="1">
    <citation type="submission" date="2022-07" db="EMBL/GenBank/DDBJ databases">
        <title>Genome Sequence of Xylaria arbuscula.</title>
        <authorList>
            <person name="Buettner E."/>
        </authorList>
    </citation>
    <scope>NUCLEOTIDE SEQUENCE</scope>
    <source>
        <strain evidence="1">VT107</strain>
    </source>
</reference>
<gene>
    <name evidence="1" type="ORF">NPX13_g1726</name>
</gene>
<dbReference type="Proteomes" id="UP001148614">
    <property type="component" value="Unassembled WGS sequence"/>
</dbReference>
<keyword evidence="2" id="KW-1185">Reference proteome</keyword>
<dbReference type="VEuPathDB" id="FungiDB:F4678DRAFT_455740"/>
<sequence length="91" mass="10245">MPEETQPQSQATASINTEVMEFLRQWHEQMAHANLKAIVVLGRRGDIARNLPEGFPKGPEDKFEGLQPYMDQLNCDACRENYGNPSGPASW</sequence>
<dbReference type="AlphaFoldDB" id="A0A9W8NLI2"/>
<organism evidence="1 2">
    <name type="scientific">Xylaria arbuscula</name>
    <dbReference type="NCBI Taxonomy" id="114810"/>
    <lineage>
        <taxon>Eukaryota</taxon>
        <taxon>Fungi</taxon>
        <taxon>Dikarya</taxon>
        <taxon>Ascomycota</taxon>
        <taxon>Pezizomycotina</taxon>
        <taxon>Sordariomycetes</taxon>
        <taxon>Xylariomycetidae</taxon>
        <taxon>Xylariales</taxon>
        <taxon>Xylariaceae</taxon>
        <taxon>Xylaria</taxon>
    </lineage>
</organism>
<dbReference type="EMBL" id="JANPWZ010000164">
    <property type="protein sequence ID" value="KAJ3578840.1"/>
    <property type="molecule type" value="Genomic_DNA"/>
</dbReference>